<dbReference type="Gene3D" id="1.10.1040.10">
    <property type="entry name" value="N-(1-d-carboxylethyl)-l-norvaline Dehydrogenase, domain 2"/>
    <property type="match status" value="1"/>
</dbReference>
<feature type="domain" description="6-phosphogluconate dehydrogenase NADP-binding" evidence="4">
    <location>
        <begin position="8"/>
        <end position="158"/>
    </location>
</feature>
<dbReference type="RefSeq" id="WP_377213026.1">
    <property type="nucleotide sequence ID" value="NZ_JBHTJV010000010.1"/>
</dbReference>
<evidence type="ECO:0000313" key="7">
    <source>
        <dbReference type="Proteomes" id="UP001597101"/>
    </source>
</evidence>
<reference evidence="7" key="1">
    <citation type="journal article" date="2019" name="Int. J. Syst. Evol. Microbiol.">
        <title>The Global Catalogue of Microorganisms (GCM) 10K type strain sequencing project: providing services to taxonomists for standard genome sequencing and annotation.</title>
        <authorList>
            <consortium name="The Broad Institute Genomics Platform"/>
            <consortium name="The Broad Institute Genome Sequencing Center for Infectious Disease"/>
            <person name="Wu L."/>
            <person name="Ma J."/>
        </authorList>
    </citation>
    <scope>NUCLEOTIDE SEQUENCE [LARGE SCALE GENOMIC DNA]</scope>
    <source>
        <strain evidence="7">CCUG 60023</strain>
    </source>
</reference>
<evidence type="ECO:0000313" key="6">
    <source>
        <dbReference type="EMBL" id="MFD0917165.1"/>
    </source>
</evidence>
<dbReference type="PROSITE" id="PS00895">
    <property type="entry name" value="3_HYDROXYISOBUT_DH"/>
    <property type="match status" value="1"/>
</dbReference>
<dbReference type="InterPro" id="IPR036291">
    <property type="entry name" value="NAD(P)-bd_dom_sf"/>
</dbReference>
<comment type="similarity">
    <text evidence="1">Belongs to the HIBADH-related family.</text>
</comment>
<dbReference type="InterPro" id="IPR006115">
    <property type="entry name" value="6PGDH_NADP-bd"/>
</dbReference>
<dbReference type="InterPro" id="IPR013328">
    <property type="entry name" value="6PGD_dom2"/>
</dbReference>
<name>A0ABW3FJR0_9HYPH</name>
<organism evidence="6 7">
    <name type="scientific">Pseudahrensia aquimaris</name>
    <dbReference type="NCBI Taxonomy" id="744461"/>
    <lineage>
        <taxon>Bacteria</taxon>
        <taxon>Pseudomonadati</taxon>
        <taxon>Pseudomonadota</taxon>
        <taxon>Alphaproteobacteria</taxon>
        <taxon>Hyphomicrobiales</taxon>
        <taxon>Ahrensiaceae</taxon>
        <taxon>Pseudahrensia</taxon>
    </lineage>
</organism>
<dbReference type="PANTHER" id="PTHR43060:SF15">
    <property type="entry name" value="3-HYDROXYISOBUTYRATE DEHYDROGENASE-LIKE 1, MITOCHONDRIAL-RELATED"/>
    <property type="match status" value="1"/>
</dbReference>
<dbReference type="EC" id="1.1.-.-" evidence="6"/>
<dbReference type="PIRSF" id="PIRSF000103">
    <property type="entry name" value="HIBADH"/>
    <property type="match status" value="1"/>
</dbReference>
<gene>
    <name evidence="6" type="ORF">ACFQ14_12165</name>
</gene>
<dbReference type="EMBL" id="JBHTJV010000010">
    <property type="protein sequence ID" value="MFD0917165.1"/>
    <property type="molecule type" value="Genomic_DNA"/>
</dbReference>
<comment type="caution">
    <text evidence="6">The sequence shown here is derived from an EMBL/GenBank/DDBJ whole genome shotgun (WGS) entry which is preliminary data.</text>
</comment>
<keyword evidence="7" id="KW-1185">Reference proteome</keyword>
<dbReference type="Pfam" id="PF03446">
    <property type="entry name" value="NAD_binding_2"/>
    <property type="match status" value="1"/>
</dbReference>
<evidence type="ECO:0000256" key="1">
    <source>
        <dbReference type="ARBA" id="ARBA00009080"/>
    </source>
</evidence>
<dbReference type="SUPFAM" id="SSF48179">
    <property type="entry name" value="6-phosphogluconate dehydrogenase C-terminal domain-like"/>
    <property type="match status" value="1"/>
</dbReference>
<dbReference type="Proteomes" id="UP001597101">
    <property type="component" value="Unassembled WGS sequence"/>
</dbReference>
<sequence>MSGAIHWGFVGLGQMGLPMARRMAKQVNLTALDRKGGQIDGLNTVSEFSAFADCGAVICCLPNGKVVESVLFGEGGLAGHLSAGAIVIDTSTTSHASTVRVGERLAKLGIGFLDSPVSGMQKRAEDGTLTMMVGGDQALLEKHRHTLETMASKILHVGPVGAGQLAKLFNQLLFDINIAALAEILPIAPKLGLDPEQVTEIVNSGTGRSYASEFFAPNILQGTFDKGYPMEAAYKDLIAGAELTAQNGFPAPVLAAATATYQQALAQGHGNKDKGAMILVFEELLGTRFRAKDHKDG</sequence>
<accession>A0ABW3FJR0</accession>
<dbReference type="Gene3D" id="3.40.50.720">
    <property type="entry name" value="NAD(P)-binding Rossmann-like Domain"/>
    <property type="match status" value="1"/>
</dbReference>
<evidence type="ECO:0000256" key="3">
    <source>
        <dbReference type="ARBA" id="ARBA00023027"/>
    </source>
</evidence>
<evidence type="ECO:0000259" key="4">
    <source>
        <dbReference type="Pfam" id="PF03446"/>
    </source>
</evidence>
<dbReference type="InterPro" id="IPR015815">
    <property type="entry name" value="HIBADH-related"/>
</dbReference>
<keyword evidence="2 6" id="KW-0560">Oxidoreductase</keyword>
<evidence type="ECO:0000256" key="2">
    <source>
        <dbReference type="ARBA" id="ARBA00023002"/>
    </source>
</evidence>
<dbReference type="Pfam" id="PF14833">
    <property type="entry name" value="NAD_binding_11"/>
    <property type="match status" value="1"/>
</dbReference>
<dbReference type="InterPro" id="IPR029154">
    <property type="entry name" value="HIBADH-like_NADP-bd"/>
</dbReference>
<keyword evidence="3" id="KW-0520">NAD</keyword>
<dbReference type="SUPFAM" id="SSF51735">
    <property type="entry name" value="NAD(P)-binding Rossmann-fold domains"/>
    <property type="match status" value="1"/>
</dbReference>
<proteinExistence type="inferred from homology"/>
<feature type="domain" description="3-hydroxyisobutyrate dehydrogenase-like NAD-binding" evidence="5">
    <location>
        <begin position="161"/>
        <end position="279"/>
    </location>
</feature>
<protein>
    <submittedName>
        <fullName evidence="6">NAD(P)-dependent oxidoreductase</fullName>
        <ecNumber evidence="6">1.1.-.-</ecNumber>
    </submittedName>
</protein>
<dbReference type="PANTHER" id="PTHR43060">
    <property type="entry name" value="3-HYDROXYISOBUTYRATE DEHYDROGENASE-LIKE 1, MITOCHONDRIAL-RELATED"/>
    <property type="match status" value="1"/>
</dbReference>
<evidence type="ECO:0000259" key="5">
    <source>
        <dbReference type="Pfam" id="PF14833"/>
    </source>
</evidence>
<dbReference type="InterPro" id="IPR008927">
    <property type="entry name" value="6-PGluconate_DH-like_C_sf"/>
</dbReference>
<dbReference type="InterPro" id="IPR002204">
    <property type="entry name" value="3-OH-isobutyrate_DH-rel_CS"/>
</dbReference>
<dbReference type="GO" id="GO:0016491">
    <property type="term" value="F:oxidoreductase activity"/>
    <property type="evidence" value="ECO:0007669"/>
    <property type="project" value="UniProtKB-KW"/>
</dbReference>